<dbReference type="GO" id="GO:0016020">
    <property type="term" value="C:membrane"/>
    <property type="evidence" value="ECO:0007669"/>
    <property type="project" value="UniProtKB-SubCell"/>
</dbReference>
<evidence type="ECO:0000256" key="5">
    <source>
        <dbReference type="ARBA" id="ARBA00022840"/>
    </source>
</evidence>
<keyword evidence="7" id="KW-1278">Translocase</keyword>
<dbReference type="InterPro" id="IPR006544">
    <property type="entry name" value="P-type_TPase_V"/>
</dbReference>
<evidence type="ECO:0000256" key="3">
    <source>
        <dbReference type="ARBA" id="ARBA00022723"/>
    </source>
</evidence>
<dbReference type="SUPFAM" id="SSF56784">
    <property type="entry name" value="HAD-like"/>
    <property type="match status" value="1"/>
</dbReference>
<accession>A0A5J4VGE7</accession>
<keyword evidence="5" id="KW-0067">ATP-binding</keyword>
<evidence type="ECO:0000256" key="2">
    <source>
        <dbReference type="ARBA" id="ARBA00022553"/>
    </source>
</evidence>
<evidence type="ECO:0000256" key="8">
    <source>
        <dbReference type="SAM" id="Phobius"/>
    </source>
</evidence>
<dbReference type="GO" id="GO:0005524">
    <property type="term" value="F:ATP binding"/>
    <property type="evidence" value="ECO:0007669"/>
    <property type="project" value="UniProtKB-KW"/>
</dbReference>
<comment type="caution">
    <text evidence="9">The sequence shown here is derived from an EMBL/GenBank/DDBJ whole genome shotgun (WGS) entry which is preliminary data.</text>
</comment>
<keyword evidence="8" id="KW-0812">Transmembrane</keyword>
<dbReference type="PANTHER" id="PTHR45630:SF8">
    <property type="entry name" value="CATION-TRANSPORTING ATPASE"/>
    <property type="match status" value="1"/>
</dbReference>
<keyword evidence="8" id="KW-1133">Transmembrane helix</keyword>
<keyword evidence="4" id="KW-0547">Nucleotide-binding</keyword>
<dbReference type="EMBL" id="SNRW01007315">
    <property type="protein sequence ID" value="KAA6381459.1"/>
    <property type="molecule type" value="Genomic_DNA"/>
</dbReference>
<name>A0A5J4VGE7_9EUKA</name>
<feature type="transmembrane region" description="Helical" evidence="8">
    <location>
        <begin position="193"/>
        <end position="214"/>
    </location>
</feature>
<comment type="subcellular location">
    <subcellularLocation>
        <location evidence="1">Membrane</location>
        <topology evidence="1">Multi-pass membrane protein</topology>
    </subcellularLocation>
</comment>
<keyword evidence="2" id="KW-0597">Phosphoprotein</keyword>
<evidence type="ECO:0000256" key="1">
    <source>
        <dbReference type="ARBA" id="ARBA00004141"/>
    </source>
</evidence>
<dbReference type="GO" id="GO:0046872">
    <property type="term" value="F:metal ion binding"/>
    <property type="evidence" value="ECO:0007669"/>
    <property type="project" value="UniProtKB-KW"/>
</dbReference>
<evidence type="ECO:0000313" key="9">
    <source>
        <dbReference type="EMBL" id="KAA6381459.1"/>
    </source>
</evidence>
<organism evidence="9 10">
    <name type="scientific">Streblomastix strix</name>
    <dbReference type="NCBI Taxonomy" id="222440"/>
    <lineage>
        <taxon>Eukaryota</taxon>
        <taxon>Metamonada</taxon>
        <taxon>Preaxostyla</taxon>
        <taxon>Oxymonadida</taxon>
        <taxon>Streblomastigidae</taxon>
        <taxon>Streblomastix</taxon>
    </lineage>
</organism>
<proteinExistence type="predicted"/>
<gene>
    <name evidence="9" type="ORF">EZS28_023014</name>
</gene>
<keyword evidence="3" id="KW-0479">Metal-binding</keyword>
<keyword evidence="8" id="KW-0472">Membrane</keyword>
<evidence type="ECO:0000256" key="6">
    <source>
        <dbReference type="ARBA" id="ARBA00022842"/>
    </source>
</evidence>
<protein>
    <submittedName>
        <fullName evidence="9">Uncharacterized protein</fullName>
    </submittedName>
</protein>
<evidence type="ECO:0000313" key="10">
    <source>
        <dbReference type="Proteomes" id="UP000324800"/>
    </source>
</evidence>
<keyword evidence="6" id="KW-0460">Magnesium</keyword>
<sequence>HPVESLMDHGQLIGICGDGANDCGALKTAHVGISLSEVEASIATPFTIKEATVEAVEEVLLKGRAALVSSFHAFKTTTVFSMIRFISAQLLIYYDSIFQNFKWSYNENNIWITDIISCATVILENFYEDFVPLDMDNEDNDSHIQSFEMITIFLASLISNNLARIVIRLHQKYLEVYGLNDFLMIIPTRSPSFFIFIALSIVVMTLLLLGLEYLE</sequence>
<dbReference type="GO" id="GO:0019829">
    <property type="term" value="F:ATPase-coupled monoatomic cation transmembrane transporter activity"/>
    <property type="evidence" value="ECO:0007669"/>
    <property type="project" value="TreeGrafter"/>
</dbReference>
<evidence type="ECO:0000256" key="4">
    <source>
        <dbReference type="ARBA" id="ARBA00022741"/>
    </source>
</evidence>
<dbReference type="Gene3D" id="3.40.50.1000">
    <property type="entry name" value="HAD superfamily/HAD-like"/>
    <property type="match status" value="1"/>
</dbReference>
<reference evidence="9 10" key="1">
    <citation type="submission" date="2019-03" db="EMBL/GenBank/DDBJ databases">
        <title>Single cell metagenomics reveals metabolic interactions within the superorganism composed of flagellate Streblomastix strix and complex community of Bacteroidetes bacteria on its surface.</title>
        <authorList>
            <person name="Treitli S.C."/>
            <person name="Kolisko M."/>
            <person name="Husnik F."/>
            <person name="Keeling P."/>
            <person name="Hampl V."/>
        </authorList>
    </citation>
    <scope>NUCLEOTIDE SEQUENCE [LARGE SCALE GENOMIC DNA]</scope>
    <source>
        <strain evidence="9">ST1C</strain>
    </source>
</reference>
<dbReference type="PANTHER" id="PTHR45630">
    <property type="entry name" value="CATION-TRANSPORTING ATPASE-RELATED"/>
    <property type="match status" value="1"/>
</dbReference>
<dbReference type="InterPro" id="IPR023214">
    <property type="entry name" value="HAD_sf"/>
</dbReference>
<feature type="non-terminal residue" evidence="9">
    <location>
        <position position="1"/>
    </location>
</feature>
<dbReference type="OrthoDB" id="48943at2759"/>
<dbReference type="GO" id="GO:0140358">
    <property type="term" value="F:P-type transmembrane transporter activity"/>
    <property type="evidence" value="ECO:0007669"/>
    <property type="project" value="InterPro"/>
</dbReference>
<evidence type="ECO:0000256" key="7">
    <source>
        <dbReference type="ARBA" id="ARBA00022967"/>
    </source>
</evidence>
<dbReference type="AlphaFoldDB" id="A0A5J4VGE7"/>
<dbReference type="InterPro" id="IPR036412">
    <property type="entry name" value="HAD-like_sf"/>
</dbReference>
<dbReference type="Proteomes" id="UP000324800">
    <property type="component" value="Unassembled WGS sequence"/>
</dbReference>